<dbReference type="SUPFAM" id="SSF51905">
    <property type="entry name" value="FAD/NAD(P)-binding domain"/>
    <property type="match status" value="1"/>
</dbReference>
<dbReference type="GO" id="GO:0050660">
    <property type="term" value="F:flavin adenine dinucleotide binding"/>
    <property type="evidence" value="ECO:0007669"/>
    <property type="project" value="InterPro"/>
</dbReference>
<feature type="active site" description="Proton acceptor" evidence="5">
    <location>
        <position position="559"/>
    </location>
</feature>
<dbReference type="PIRSF" id="PIRSF000137">
    <property type="entry name" value="Alcohol_oxidase"/>
    <property type="match status" value="1"/>
</dbReference>
<sequence length="586" mass="63970">MANITLKPDATASSYDYIVCGGGTSGSVLAARLAEDPNLSVLVIEAGQHNSLLENTLMVGGWSKNFDTEADWNITTEPSPGANGRQVKVSRGKFLGGSSGLNGTLCIRGTPQDYDDWHIPGWSGEEVFGYMKKAENFHGKEWFKADEEAHGHEGLLHTEPHDLAPISNMILESMADRGLRRQDDMFTTGDNPHGCGHAPRTVYKGDRTTAADYFVHKGPNLAIKTDTTVDKVILEGSGSDLQATGVKVMEKDGSTREIKARKEVIISGGAYCSPAILLRSGLGPKAELAEHGIDCKVDLPGLGKNLMDHMIVFIYYLTKTPGLTNDHLLYKPDALGEAYRQWKEEKRGPLSTFPFGAFGYARLDARLKHDPLWNSAAREEGRDPMGLTPSQPNVEFFSTECYGGPKQYADYPDGDTTHAFSIIAELFAPQSRGSVTLRCRDPTANPVVDHQYLSSDLDLLVLSEACRFANEIVTQGRGTRDIVDGSWPAHLTHHAHTRREDWEPYVRDNATTCYHPGGTCKMGVGEDPMAVLDAELRVRGVRGLRVADTSVMPLLNQGHTQMPAYAIGEKAADLIKGLSISGTTRL</sequence>
<dbReference type="Gene3D" id="3.50.50.60">
    <property type="entry name" value="FAD/NAD(P)-binding domain"/>
    <property type="match status" value="1"/>
</dbReference>
<name>K1WKQ3_MARBU</name>
<evidence type="ECO:0000256" key="1">
    <source>
        <dbReference type="ARBA" id="ARBA00001974"/>
    </source>
</evidence>
<evidence type="ECO:0000313" key="9">
    <source>
        <dbReference type="Proteomes" id="UP000006753"/>
    </source>
</evidence>
<evidence type="ECO:0000313" key="8">
    <source>
        <dbReference type="EMBL" id="EKD18245.1"/>
    </source>
</evidence>
<dbReference type="InParanoid" id="K1WKQ3"/>
<dbReference type="Pfam" id="PF05199">
    <property type="entry name" value="GMC_oxred_C"/>
    <property type="match status" value="1"/>
</dbReference>
<reference evidence="8 9" key="1">
    <citation type="journal article" date="2012" name="BMC Genomics">
        <title>Sequencing the genome of Marssonina brunnea reveals fungus-poplar co-evolution.</title>
        <authorList>
            <person name="Zhu S."/>
            <person name="Cao Y.-Z."/>
            <person name="Jiang C."/>
            <person name="Tan B.-Y."/>
            <person name="Wang Z."/>
            <person name="Feng S."/>
            <person name="Zhang L."/>
            <person name="Su X.-H."/>
            <person name="Brejova B."/>
            <person name="Vinar T."/>
            <person name="Xu M."/>
            <person name="Wang M.-X."/>
            <person name="Zhang S.-G."/>
            <person name="Huang M.-R."/>
            <person name="Wu R."/>
            <person name="Zhou Y."/>
        </authorList>
    </citation>
    <scope>NUCLEOTIDE SEQUENCE [LARGE SCALE GENOMIC DNA]</scope>
    <source>
        <strain evidence="8 9">MB_m1</strain>
    </source>
</reference>
<dbReference type="Proteomes" id="UP000006753">
    <property type="component" value="Unassembled WGS sequence"/>
</dbReference>
<dbReference type="KEGG" id="mbe:MBM_03238"/>
<dbReference type="GeneID" id="18759173"/>
<protein>
    <submittedName>
        <fullName evidence="8">GMC oxidoreductase</fullName>
    </submittedName>
</protein>
<keyword evidence="3" id="KW-0285">Flavoprotein</keyword>
<dbReference type="HOGENOM" id="CLU_002865_7_2_1"/>
<feature type="domain" description="Glucose-methanol-choline oxidoreductase N-terminal" evidence="7">
    <location>
        <begin position="269"/>
        <end position="283"/>
    </location>
</feature>
<dbReference type="InterPro" id="IPR012132">
    <property type="entry name" value="GMC_OxRdtase"/>
</dbReference>
<evidence type="ECO:0000259" key="7">
    <source>
        <dbReference type="PROSITE" id="PS00624"/>
    </source>
</evidence>
<keyword evidence="9" id="KW-1185">Reference proteome</keyword>
<keyword evidence="4 6" id="KW-0274">FAD</keyword>
<accession>K1WKQ3</accession>
<dbReference type="PANTHER" id="PTHR11552:SF147">
    <property type="entry name" value="CHOLINE DEHYDROGENASE, MITOCHONDRIAL"/>
    <property type="match status" value="1"/>
</dbReference>
<organism evidence="8 9">
    <name type="scientific">Marssonina brunnea f. sp. multigermtubi (strain MB_m1)</name>
    <name type="common">Marssonina leaf spot fungus</name>
    <dbReference type="NCBI Taxonomy" id="1072389"/>
    <lineage>
        <taxon>Eukaryota</taxon>
        <taxon>Fungi</taxon>
        <taxon>Dikarya</taxon>
        <taxon>Ascomycota</taxon>
        <taxon>Pezizomycotina</taxon>
        <taxon>Leotiomycetes</taxon>
        <taxon>Helotiales</taxon>
        <taxon>Drepanopezizaceae</taxon>
        <taxon>Drepanopeziza</taxon>
    </lineage>
</organism>
<dbReference type="OrthoDB" id="269227at2759"/>
<dbReference type="Pfam" id="PF00732">
    <property type="entry name" value="GMC_oxred_N"/>
    <property type="match status" value="1"/>
</dbReference>
<feature type="active site" description="Proton donor" evidence="5">
    <location>
        <position position="515"/>
    </location>
</feature>
<evidence type="ECO:0000256" key="5">
    <source>
        <dbReference type="PIRSR" id="PIRSR000137-1"/>
    </source>
</evidence>
<comment type="similarity">
    <text evidence="2">Belongs to the GMC oxidoreductase family.</text>
</comment>
<dbReference type="SUPFAM" id="SSF54373">
    <property type="entry name" value="FAD-linked reductases, C-terminal domain"/>
    <property type="match status" value="1"/>
</dbReference>
<evidence type="ECO:0000256" key="6">
    <source>
        <dbReference type="PIRSR" id="PIRSR000137-2"/>
    </source>
</evidence>
<dbReference type="OMA" id="NYPWIHI"/>
<dbReference type="Gene3D" id="3.30.560.10">
    <property type="entry name" value="Glucose Oxidase, domain 3"/>
    <property type="match status" value="1"/>
</dbReference>
<dbReference type="InterPro" id="IPR000172">
    <property type="entry name" value="GMC_OxRdtase_N"/>
</dbReference>
<dbReference type="AlphaFoldDB" id="K1WKQ3"/>
<comment type="cofactor">
    <cofactor evidence="1 6">
        <name>FAD</name>
        <dbReference type="ChEBI" id="CHEBI:57692"/>
    </cofactor>
</comment>
<dbReference type="InterPro" id="IPR007867">
    <property type="entry name" value="GMC_OxRtase_C"/>
</dbReference>
<dbReference type="EMBL" id="JH921433">
    <property type="protein sequence ID" value="EKD18245.1"/>
    <property type="molecule type" value="Genomic_DNA"/>
</dbReference>
<feature type="binding site" evidence="6">
    <location>
        <position position="229"/>
    </location>
    <ligand>
        <name>FAD</name>
        <dbReference type="ChEBI" id="CHEBI:57692"/>
    </ligand>
</feature>
<dbReference type="PANTHER" id="PTHR11552">
    <property type="entry name" value="GLUCOSE-METHANOL-CHOLINE GMC OXIDOREDUCTASE"/>
    <property type="match status" value="1"/>
</dbReference>
<evidence type="ECO:0000256" key="2">
    <source>
        <dbReference type="ARBA" id="ARBA00010790"/>
    </source>
</evidence>
<evidence type="ECO:0000256" key="4">
    <source>
        <dbReference type="ARBA" id="ARBA00022827"/>
    </source>
</evidence>
<dbReference type="InterPro" id="IPR036188">
    <property type="entry name" value="FAD/NAD-bd_sf"/>
</dbReference>
<feature type="binding site" evidence="6">
    <location>
        <begin position="24"/>
        <end position="25"/>
    </location>
    <ligand>
        <name>FAD</name>
        <dbReference type="ChEBI" id="CHEBI:57692"/>
    </ligand>
</feature>
<dbReference type="PROSITE" id="PS00624">
    <property type="entry name" value="GMC_OXRED_2"/>
    <property type="match status" value="1"/>
</dbReference>
<gene>
    <name evidence="8" type="ORF">MBM_03238</name>
</gene>
<dbReference type="GO" id="GO:0016614">
    <property type="term" value="F:oxidoreductase activity, acting on CH-OH group of donors"/>
    <property type="evidence" value="ECO:0007669"/>
    <property type="project" value="InterPro"/>
</dbReference>
<dbReference type="eggNOG" id="KOG1238">
    <property type="taxonomic scope" value="Eukaryota"/>
</dbReference>
<evidence type="ECO:0000256" key="3">
    <source>
        <dbReference type="ARBA" id="ARBA00022630"/>
    </source>
</evidence>
<dbReference type="RefSeq" id="XP_007291127.1">
    <property type="nucleotide sequence ID" value="XM_007291065.1"/>
</dbReference>
<proteinExistence type="inferred from homology"/>